<proteinExistence type="predicted"/>
<accession>A0A5E4BL69</accession>
<keyword evidence="4" id="KW-1185">Reference proteome</keyword>
<dbReference type="Proteomes" id="UP000662637">
    <property type="component" value="Unassembled WGS sequence"/>
</dbReference>
<feature type="region of interest" description="Disordered" evidence="1">
    <location>
        <begin position="1"/>
        <end position="40"/>
    </location>
</feature>
<protein>
    <submittedName>
        <fullName evidence="3">Uncharacterized protein</fullName>
    </submittedName>
</protein>
<evidence type="ECO:0000313" key="3">
    <source>
        <dbReference type="EMBL" id="VTJ70444.1"/>
    </source>
</evidence>
<dbReference type="EMBL" id="WJEC01006480">
    <property type="protein sequence ID" value="KAF7472949.1"/>
    <property type="molecule type" value="Genomic_DNA"/>
</dbReference>
<reference evidence="2" key="2">
    <citation type="submission" date="2020-08" db="EMBL/GenBank/DDBJ databases">
        <authorList>
            <person name="Shumante A."/>
            <person name="Zimin A.V."/>
            <person name="Puiu D."/>
            <person name="Salzberg S.L."/>
        </authorList>
    </citation>
    <scope>NUCLEOTIDE SEQUENCE</scope>
    <source>
        <strain evidence="2">WC2-LM</strain>
        <tissue evidence="2">Liver</tissue>
    </source>
</reference>
<name>A0A5E4BL69_MARMO</name>
<evidence type="ECO:0000313" key="4">
    <source>
        <dbReference type="Proteomes" id="UP000335636"/>
    </source>
</evidence>
<evidence type="ECO:0000313" key="2">
    <source>
        <dbReference type="EMBL" id="KAF7472949.1"/>
    </source>
</evidence>
<sequence length="104" mass="10497">MSSQEGLRTAAEAHSPRGVQSKGVLGQATPAHLVGPSQGSALSRAHLGVQLGQWAKPRPLAGPTESSPLPQACLSVGSKHKTGSQGPGQPGCAAPQPEPPDQPR</sequence>
<dbReference type="EMBL" id="CABDUW010000509">
    <property type="protein sequence ID" value="VTJ70444.1"/>
    <property type="molecule type" value="Genomic_DNA"/>
</dbReference>
<reference evidence="3 4" key="1">
    <citation type="submission" date="2019-04" db="EMBL/GenBank/DDBJ databases">
        <authorList>
            <person name="Alioto T."/>
            <person name="Alioto T."/>
        </authorList>
    </citation>
    <scope>NUCLEOTIDE SEQUENCE [LARGE SCALE GENOMIC DNA]</scope>
</reference>
<gene>
    <name evidence="2" type="ORF">GHT09_016343</name>
    <name evidence="3" type="ORF">MONAX_5E012451</name>
</gene>
<organism evidence="3 4">
    <name type="scientific">Marmota monax</name>
    <name type="common">Woodchuck</name>
    <dbReference type="NCBI Taxonomy" id="9995"/>
    <lineage>
        <taxon>Eukaryota</taxon>
        <taxon>Metazoa</taxon>
        <taxon>Chordata</taxon>
        <taxon>Craniata</taxon>
        <taxon>Vertebrata</taxon>
        <taxon>Euteleostomi</taxon>
        <taxon>Mammalia</taxon>
        <taxon>Eutheria</taxon>
        <taxon>Euarchontoglires</taxon>
        <taxon>Glires</taxon>
        <taxon>Rodentia</taxon>
        <taxon>Sciuromorpha</taxon>
        <taxon>Sciuridae</taxon>
        <taxon>Xerinae</taxon>
        <taxon>Marmotini</taxon>
        <taxon>Marmota</taxon>
    </lineage>
</organism>
<evidence type="ECO:0000256" key="1">
    <source>
        <dbReference type="SAM" id="MobiDB-lite"/>
    </source>
</evidence>
<feature type="region of interest" description="Disordered" evidence="1">
    <location>
        <begin position="54"/>
        <end position="104"/>
    </location>
</feature>
<dbReference type="AlphaFoldDB" id="A0A5E4BL69"/>
<dbReference type="Proteomes" id="UP000335636">
    <property type="component" value="Unassembled WGS sequence"/>
</dbReference>